<keyword evidence="2" id="KW-1185">Reference proteome</keyword>
<dbReference type="RefSeq" id="XP_002670721.1">
    <property type="nucleotide sequence ID" value="XM_002670675.1"/>
</dbReference>
<dbReference type="EMBL" id="GG738912">
    <property type="protein sequence ID" value="EFC37977.1"/>
    <property type="molecule type" value="Genomic_DNA"/>
</dbReference>
<dbReference type="SUPFAM" id="SSF52266">
    <property type="entry name" value="SGNH hydrolase"/>
    <property type="match status" value="1"/>
</dbReference>
<accession>D2VYV6</accession>
<evidence type="ECO:0000313" key="2">
    <source>
        <dbReference type="Proteomes" id="UP000006671"/>
    </source>
</evidence>
<organism evidence="2">
    <name type="scientific">Naegleria gruberi</name>
    <name type="common">Amoeba</name>
    <dbReference type="NCBI Taxonomy" id="5762"/>
    <lineage>
        <taxon>Eukaryota</taxon>
        <taxon>Discoba</taxon>
        <taxon>Heterolobosea</taxon>
        <taxon>Tetramitia</taxon>
        <taxon>Eutetramitia</taxon>
        <taxon>Vahlkampfiidae</taxon>
        <taxon>Naegleria</taxon>
    </lineage>
</organism>
<dbReference type="GeneID" id="8857866"/>
<dbReference type="InterPro" id="IPR037461">
    <property type="entry name" value="CtCE2-like_dom"/>
</dbReference>
<dbReference type="eggNOG" id="ENOG502SADH">
    <property type="taxonomic scope" value="Eukaryota"/>
</dbReference>
<name>D2VYV6_NAEGR</name>
<sequence>MTTPSASASSSQFLNAQAPEISYRNGRFLRDKSAIVFDWSGFIISTQFTHRENASQPINSLKMVVHLDDPGNLYNCYLWKISENKRVKLLQENVLTTVKGENAFGLVFNWPMDKDSQSYVVEIEIEKRTEAMVGVVQFYGITFLQSVQLIQRNSMKLKEKSSTDLKIEFIGDSITCAYGNMGKPPCAYTPATQNVHESFVEKTARYVNASEIHIECWSGKGVVRNFADKNTTSVDPFPVYYPRTLANDANSVWEFRKTFIPDIAVITLGTNDFSTAPRPSFEQFSNGYQKFLDFIFGKYAPIKGPSFKIVMVVSFIVQNFISIVNLLDTIGYVECCGH</sequence>
<dbReference type="OrthoDB" id="30833at2759"/>
<dbReference type="GO" id="GO:0052689">
    <property type="term" value="F:carboxylic ester hydrolase activity"/>
    <property type="evidence" value="ECO:0007669"/>
    <property type="project" value="InterPro"/>
</dbReference>
<dbReference type="STRING" id="5762.D2VYV6"/>
<dbReference type="VEuPathDB" id="AmoebaDB:NAEGRDRAFT_53349"/>
<dbReference type="CDD" id="cd01831">
    <property type="entry name" value="Endoglucanase_E_like"/>
    <property type="match status" value="1"/>
</dbReference>
<dbReference type="InterPro" id="IPR052762">
    <property type="entry name" value="PCW_deacetylase/CE"/>
</dbReference>
<dbReference type="Gene3D" id="3.40.50.1110">
    <property type="entry name" value="SGNH hydrolase"/>
    <property type="match status" value="1"/>
</dbReference>
<dbReference type="PANTHER" id="PTHR37834">
    <property type="entry name" value="GDSL-LIKE LIPASE/ACYLHYDROLASE DOMAIN PROTEIN (AFU_ORTHOLOGUE AFUA_2G00620)"/>
    <property type="match status" value="1"/>
</dbReference>
<dbReference type="PANTHER" id="PTHR37834:SF2">
    <property type="entry name" value="ESTERASE, SGNH HYDROLASE-TYPE"/>
    <property type="match status" value="1"/>
</dbReference>
<dbReference type="InParanoid" id="D2VYV6"/>
<dbReference type="Proteomes" id="UP000006671">
    <property type="component" value="Unassembled WGS sequence"/>
</dbReference>
<protein>
    <submittedName>
        <fullName evidence="1">Predicted protein</fullName>
    </submittedName>
</protein>
<proteinExistence type="predicted"/>
<dbReference type="InterPro" id="IPR036514">
    <property type="entry name" value="SGNH_hydro_sf"/>
</dbReference>
<dbReference type="OMA" id="KPPCAYT"/>
<dbReference type="AlphaFoldDB" id="D2VYV6"/>
<gene>
    <name evidence="1" type="ORF">NAEGRDRAFT_53349</name>
</gene>
<reference evidence="1 2" key="1">
    <citation type="journal article" date="2010" name="Cell">
        <title>The genome of Naegleria gruberi illuminates early eukaryotic versatility.</title>
        <authorList>
            <person name="Fritz-Laylin L.K."/>
            <person name="Prochnik S.E."/>
            <person name="Ginger M.L."/>
            <person name="Dacks J.B."/>
            <person name="Carpenter M.L."/>
            <person name="Field M.C."/>
            <person name="Kuo A."/>
            <person name="Paredez A."/>
            <person name="Chapman J."/>
            <person name="Pham J."/>
            <person name="Shu S."/>
            <person name="Neupane R."/>
            <person name="Cipriano M."/>
            <person name="Mancuso J."/>
            <person name="Tu H."/>
            <person name="Salamov A."/>
            <person name="Lindquist E."/>
            <person name="Shapiro H."/>
            <person name="Lucas S."/>
            <person name="Grigoriev I.V."/>
            <person name="Cande W.Z."/>
            <person name="Fulton C."/>
            <person name="Rokhsar D.S."/>
            <person name="Dawson S.C."/>
        </authorList>
    </citation>
    <scope>NUCLEOTIDE SEQUENCE [LARGE SCALE GENOMIC DNA]</scope>
    <source>
        <strain evidence="1 2">NEG-M</strain>
    </source>
</reference>
<evidence type="ECO:0000313" key="1">
    <source>
        <dbReference type="EMBL" id="EFC37977.1"/>
    </source>
</evidence>
<dbReference type="KEGG" id="ngr:NAEGRDRAFT_53349"/>